<evidence type="ECO:0000313" key="6">
    <source>
        <dbReference type="Proteomes" id="UP000095544"/>
    </source>
</evidence>
<evidence type="ECO:0000313" key="5">
    <source>
        <dbReference type="EMBL" id="CUO17207.1"/>
    </source>
</evidence>
<evidence type="ECO:0000259" key="4">
    <source>
        <dbReference type="PROSITE" id="PS01124"/>
    </source>
</evidence>
<dbReference type="PRINTS" id="PR00032">
    <property type="entry name" value="HTHARAC"/>
</dbReference>
<sequence>MSELFQQMNCGPNVQNVIETEDCKIMRLSDGSGEGMMTLYSVFPGVFLMYNDFHMKACVSGFQTDMDLLCIDHCLEGRIEQEVGADAYSYLEAGDLRIDRRVNHNGKVSFPLCHYHGISIGFELKIASQEIPDCIKDFPVDLYKLQEKYCSTKTPFVIPGEPAIEHIFSELYHVPAKIKKDYFKIKVLELLLYLDALELSGHTEERPYFYRGQVEKIKAIQALLTQDLTKNYTIEELSERFDIALTPLKNCFKTVYGSPIFSYMRTYRMNYAASLLKSDRSLKVAEIAQLVGYDSPSKFASAFHQTMGKTPLEYRKSFV</sequence>
<dbReference type="PANTHER" id="PTHR47893:SF1">
    <property type="entry name" value="REGULATORY PROTEIN PCHR"/>
    <property type="match status" value="1"/>
</dbReference>
<dbReference type="STRING" id="39482.ERS852491_01477"/>
<keyword evidence="1" id="KW-0805">Transcription regulation</keyword>
<dbReference type="RefSeq" id="WP_055152327.1">
    <property type="nucleotide sequence ID" value="NZ_CYZU01000010.1"/>
</dbReference>
<protein>
    <submittedName>
        <fullName evidence="5">DNA-binding transcriptional regulator AraC</fullName>
    </submittedName>
</protein>
<dbReference type="GO" id="GO:0003700">
    <property type="term" value="F:DNA-binding transcription factor activity"/>
    <property type="evidence" value="ECO:0007669"/>
    <property type="project" value="InterPro"/>
</dbReference>
<dbReference type="OrthoDB" id="9772607at2"/>
<reference evidence="5 6" key="1">
    <citation type="submission" date="2015-09" db="EMBL/GenBank/DDBJ databases">
        <authorList>
            <consortium name="Pathogen Informatics"/>
        </authorList>
    </citation>
    <scope>NUCLEOTIDE SEQUENCE [LARGE SCALE GENOMIC DNA]</scope>
    <source>
        <strain evidence="5 6">2789STDY5834876</strain>
    </source>
</reference>
<name>A0A174CW00_9FIRM</name>
<dbReference type="EMBL" id="CYZU01000010">
    <property type="protein sequence ID" value="CUO17207.1"/>
    <property type="molecule type" value="Genomic_DNA"/>
</dbReference>
<dbReference type="Proteomes" id="UP000095544">
    <property type="component" value="Unassembled WGS sequence"/>
</dbReference>
<accession>A0A174CW00</accession>
<dbReference type="PANTHER" id="PTHR47893">
    <property type="entry name" value="REGULATORY PROTEIN PCHR"/>
    <property type="match status" value="1"/>
</dbReference>
<organism evidence="5 6">
    <name type="scientific">Faecalicatena contorta</name>
    <dbReference type="NCBI Taxonomy" id="39482"/>
    <lineage>
        <taxon>Bacteria</taxon>
        <taxon>Bacillati</taxon>
        <taxon>Bacillota</taxon>
        <taxon>Clostridia</taxon>
        <taxon>Lachnospirales</taxon>
        <taxon>Lachnospiraceae</taxon>
        <taxon>Faecalicatena</taxon>
    </lineage>
</organism>
<evidence type="ECO:0000256" key="2">
    <source>
        <dbReference type="ARBA" id="ARBA00023125"/>
    </source>
</evidence>
<dbReference type="AlphaFoldDB" id="A0A174CW00"/>
<dbReference type="PROSITE" id="PS01124">
    <property type="entry name" value="HTH_ARAC_FAMILY_2"/>
    <property type="match status" value="1"/>
</dbReference>
<feature type="domain" description="HTH araC/xylS-type" evidence="4">
    <location>
        <begin position="218"/>
        <end position="317"/>
    </location>
</feature>
<dbReference type="InterPro" id="IPR009057">
    <property type="entry name" value="Homeodomain-like_sf"/>
</dbReference>
<dbReference type="Gene3D" id="1.10.10.60">
    <property type="entry name" value="Homeodomain-like"/>
    <property type="match status" value="1"/>
</dbReference>
<dbReference type="Pfam" id="PF12833">
    <property type="entry name" value="HTH_18"/>
    <property type="match status" value="1"/>
</dbReference>
<dbReference type="SUPFAM" id="SSF46689">
    <property type="entry name" value="Homeodomain-like"/>
    <property type="match status" value="1"/>
</dbReference>
<keyword evidence="3" id="KW-0804">Transcription</keyword>
<dbReference type="GO" id="GO:0043565">
    <property type="term" value="F:sequence-specific DNA binding"/>
    <property type="evidence" value="ECO:0007669"/>
    <property type="project" value="InterPro"/>
</dbReference>
<evidence type="ECO:0000256" key="3">
    <source>
        <dbReference type="ARBA" id="ARBA00023163"/>
    </source>
</evidence>
<gene>
    <name evidence="5" type="ORF">ERS852491_01477</name>
</gene>
<dbReference type="InterPro" id="IPR053142">
    <property type="entry name" value="PchR_regulatory_protein"/>
</dbReference>
<proteinExistence type="predicted"/>
<evidence type="ECO:0000256" key="1">
    <source>
        <dbReference type="ARBA" id="ARBA00023015"/>
    </source>
</evidence>
<dbReference type="InterPro" id="IPR018060">
    <property type="entry name" value="HTH_AraC"/>
</dbReference>
<dbReference type="SMART" id="SM00342">
    <property type="entry name" value="HTH_ARAC"/>
    <property type="match status" value="1"/>
</dbReference>
<keyword evidence="2 5" id="KW-0238">DNA-binding</keyword>
<dbReference type="InterPro" id="IPR020449">
    <property type="entry name" value="Tscrpt_reg_AraC-type_HTH"/>
</dbReference>